<comment type="caution">
    <text evidence="2">The sequence shown here is derived from an EMBL/GenBank/DDBJ whole genome shotgun (WGS) entry which is preliminary data.</text>
</comment>
<protein>
    <submittedName>
        <fullName evidence="2">Geranylgeranyl pyrophosphate synthase</fullName>
    </submittedName>
</protein>
<accession>A0A4Z1PCU0</accession>
<evidence type="ECO:0000313" key="3">
    <source>
        <dbReference type="Proteomes" id="UP000298493"/>
    </source>
</evidence>
<sequence length="272" mass="31407">MLKALNHRIDRISKQKVQPSNNREFPHSPQQLRLDSFKSQNCAARDMPPIIFHFTGQEQLQSPGFHPIISQNHIAPKSIRSENPQINFLTLPREIRQTILLMAVEGSMIRCYTLSKISRRWAISGFWDDLNYAAYKMIGSLKMLEEQDIVGDMEWVVRRSSDTLSVRRGQWVVRRDMTGNLNRHNLEDATSNVSHPPTRNSPENPSLSRQIINNFQQPSTTSIKMKINPIPGSCKAEAKSKYLINHERISCLFHAKYAKPFFSSRFCRMVSQ</sequence>
<evidence type="ECO:0000256" key="1">
    <source>
        <dbReference type="SAM" id="MobiDB-lite"/>
    </source>
</evidence>
<organism evidence="2 3">
    <name type="scientific">Venturia nashicola</name>
    <dbReference type="NCBI Taxonomy" id="86259"/>
    <lineage>
        <taxon>Eukaryota</taxon>
        <taxon>Fungi</taxon>
        <taxon>Dikarya</taxon>
        <taxon>Ascomycota</taxon>
        <taxon>Pezizomycotina</taxon>
        <taxon>Dothideomycetes</taxon>
        <taxon>Pleosporomycetidae</taxon>
        <taxon>Venturiales</taxon>
        <taxon>Venturiaceae</taxon>
        <taxon>Venturia</taxon>
    </lineage>
</organism>
<dbReference type="EMBL" id="SNSC02000013">
    <property type="protein sequence ID" value="TID18943.1"/>
    <property type="molecule type" value="Genomic_DNA"/>
</dbReference>
<dbReference type="Proteomes" id="UP000298493">
    <property type="component" value="Unassembled WGS sequence"/>
</dbReference>
<dbReference type="AlphaFoldDB" id="A0A4Z1PCU0"/>
<feature type="region of interest" description="Disordered" evidence="1">
    <location>
        <begin position="183"/>
        <end position="207"/>
    </location>
</feature>
<gene>
    <name evidence="2" type="ORF">E6O75_ATG06064</name>
</gene>
<reference evidence="2 3" key="1">
    <citation type="submission" date="2019-04" db="EMBL/GenBank/DDBJ databases">
        <title>High contiguity whole genome sequence and gene annotation resource for two Venturia nashicola isolates.</title>
        <authorList>
            <person name="Prokchorchik M."/>
            <person name="Won K."/>
            <person name="Lee Y."/>
            <person name="Choi E.D."/>
            <person name="Segonzac C."/>
            <person name="Sohn K.H."/>
        </authorList>
    </citation>
    <scope>NUCLEOTIDE SEQUENCE [LARGE SCALE GENOMIC DNA]</scope>
    <source>
        <strain evidence="2 3">PRI2</strain>
    </source>
</reference>
<keyword evidence="3" id="KW-1185">Reference proteome</keyword>
<evidence type="ECO:0000313" key="2">
    <source>
        <dbReference type="EMBL" id="TID18943.1"/>
    </source>
</evidence>
<proteinExistence type="predicted"/>
<name>A0A4Z1PCU0_9PEZI</name>